<proteinExistence type="predicted"/>
<name>A0A0E9S7V8_ANGAN</name>
<organism evidence="1">
    <name type="scientific">Anguilla anguilla</name>
    <name type="common">European freshwater eel</name>
    <name type="synonym">Muraena anguilla</name>
    <dbReference type="NCBI Taxonomy" id="7936"/>
    <lineage>
        <taxon>Eukaryota</taxon>
        <taxon>Metazoa</taxon>
        <taxon>Chordata</taxon>
        <taxon>Craniata</taxon>
        <taxon>Vertebrata</taxon>
        <taxon>Euteleostomi</taxon>
        <taxon>Actinopterygii</taxon>
        <taxon>Neopterygii</taxon>
        <taxon>Teleostei</taxon>
        <taxon>Anguilliformes</taxon>
        <taxon>Anguillidae</taxon>
        <taxon>Anguilla</taxon>
    </lineage>
</organism>
<accession>A0A0E9S7V8</accession>
<dbReference type="EMBL" id="GBXM01071949">
    <property type="protein sequence ID" value="JAH36628.1"/>
    <property type="molecule type" value="Transcribed_RNA"/>
</dbReference>
<evidence type="ECO:0000313" key="1">
    <source>
        <dbReference type="EMBL" id="JAH36628.1"/>
    </source>
</evidence>
<dbReference type="AlphaFoldDB" id="A0A0E9S7V8"/>
<sequence>MLPAQMHSANSKVWERRNNGLGPIFLVWARSLGFTELDLTALPLPH</sequence>
<reference evidence="1" key="1">
    <citation type="submission" date="2014-11" db="EMBL/GenBank/DDBJ databases">
        <authorList>
            <person name="Amaro Gonzalez C."/>
        </authorList>
    </citation>
    <scope>NUCLEOTIDE SEQUENCE</scope>
</reference>
<protein>
    <submittedName>
        <fullName evidence="1">Uncharacterized protein</fullName>
    </submittedName>
</protein>
<reference evidence="1" key="2">
    <citation type="journal article" date="2015" name="Fish Shellfish Immunol.">
        <title>Early steps in the European eel (Anguilla anguilla)-Vibrio vulnificus interaction in the gills: Role of the RtxA13 toxin.</title>
        <authorList>
            <person name="Callol A."/>
            <person name="Pajuelo D."/>
            <person name="Ebbesson L."/>
            <person name="Teles M."/>
            <person name="MacKenzie S."/>
            <person name="Amaro C."/>
        </authorList>
    </citation>
    <scope>NUCLEOTIDE SEQUENCE</scope>
</reference>